<keyword evidence="3 5" id="KW-0863">Zinc-finger</keyword>
<feature type="zinc finger region" description="CR-type" evidence="5">
    <location>
        <begin position="100"/>
        <end position="182"/>
    </location>
</feature>
<dbReference type="PRINTS" id="PR00625">
    <property type="entry name" value="JDOMAIN"/>
</dbReference>
<dbReference type="InterPro" id="IPR002939">
    <property type="entry name" value="DnaJ_C"/>
</dbReference>
<organism evidence="8">
    <name type="scientific">Guillardia theta (strain CCMP2712)</name>
    <name type="common">Cryptophyte</name>
    <dbReference type="NCBI Taxonomy" id="905079"/>
    <lineage>
        <taxon>Eukaryota</taxon>
        <taxon>Cryptophyceae</taxon>
        <taxon>Pyrenomonadales</taxon>
        <taxon>Geminigeraceae</taxon>
        <taxon>Guillardia</taxon>
    </lineage>
</organism>
<dbReference type="RefSeq" id="XP_005824219.1">
    <property type="nucleotide sequence ID" value="XM_005824162.1"/>
</dbReference>
<dbReference type="PANTHER" id="PTHR43888">
    <property type="entry name" value="DNAJ-LIKE-2, ISOFORM A-RELATED"/>
    <property type="match status" value="1"/>
</dbReference>
<dbReference type="EnsemblProtists" id="EKX37239">
    <property type="protein sequence ID" value="EKX37239"/>
    <property type="gene ID" value="GUITHDRAFT_59629"/>
</dbReference>
<dbReference type="CDD" id="cd10719">
    <property type="entry name" value="DnaJ_zf"/>
    <property type="match status" value="1"/>
</dbReference>
<dbReference type="Pfam" id="PF00226">
    <property type="entry name" value="DnaJ"/>
    <property type="match status" value="1"/>
</dbReference>
<dbReference type="CDD" id="cd06257">
    <property type="entry name" value="DnaJ"/>
    <property type="match status" value="1"/>
</dbReference>
<dbReference type="PROSITE" id="PS51188">
    <property type="entry name" value="ZF_CR"/>
    <property type="match status" value="1"/>
</dbReference>
<keyword evidence="10" id="KW-1185">Reference proteome</keyword>
<dbReference type="EMBL" id="JH993062">
    <property type="protein sequence ID" value="EKX37239.1"/>
    <property type="molecule type" value="Genomic_DNA"/>
</dbReference>
<dbReference type="STRING" id="905079.L1IMX1"/>
<sequence length="315" mass="35445">KDYYKILGVLPNAKPAEIKKAYHKMSLKYHPDKNKEEGAEERFMMIAEAYEVLSDEERRRAYDNRGEFYFNYKPPAEEKPTKASDMMVTLDVELLDLYLGSEFNVSFTRQEVCSHCHGSGAAHKHDILPCPFCHGSGFRCSHSPLGKFWQFMNTTCTRCDGTGILVNSSCPVCGGNRVLLKQVRWEVGADDAHVKITLENEGDQVPDLFPGSVHIGLRVNEHKDFSRKEHDLYYKTNISLFEALLGFVMNITHLDNHSVEIKHDAVSTPGNMKVIANEGMPIPGGGGTFGDLVVVFDIEFPKKLNEEEKELLGSV</sequence>
<dbReference type="InterPro" id="IPR036410">
    <property type="entry name" value="HSP_DnaJ_Cys-rich_dom_sf"/>
</dbReference>
<feature type="non-terminal residue" evidence="8">
    <location>
        <position position="315"/>
    </location>
</feature>
<name>L1IMX1_GUITC</name>
<dbReference type="InterPro" id="IPR018253">
    <property type="entry name" value="DnaJ_domain_CS"/>
</dbReference>
<dbReference type="InterPro" id="IPR001305">
    <property type="entry name" value="HSP_DnaJ_Cys-rich_dom"/>
</dbReference>
<dbReference type="CDD" id="cd10747">
    <property type="entry name" value="DnaJ_C"/>
    <property type="match status" value="1"/>
</dbReference>
<keyword evidence="1 5" id="KW-0479">Metal-binding</keyword>
<dbReference type="Gene3D" id="1.10.287.110">
    <property type="entry name" value="DnaJ domain"/>
    <property type="match status" value="1"/>
</dbReference>
<dbReference type="SUPFAM" id="SSF46565">
    <property type="entry name" value="Chaperone J-domain"/>
    <property type="match status" value="1"/>
</dbReference>
<evidence type="ECO:0000256" key="1">
    <source>
        <dbReference type="ARBA" id="ARBA00022723"/>
    </source>
</evidence>
<evidence type="ECO:0000259" key="6">
    <source>
        <dbReference type="PROSITE" id="PS50076"/>
    </source>
</evidence>
<dbReference type="InterPro" id="IPR044713">
    <property type="entry name" value="DNJA1/2-like"/>
</dbReference>
<dbReference type="AlphaFoldDB" id="L1IMX1"/>
<dbReference type="HOGENOM" id="CLU_017633_0_2_1"/>
<feature type="non-terminal residue" evidence="8">
    <location>
        <position position="1"/>
    </location>
</feature>
<dbReference type="Pfam" id="PF01556">
    <property type="entry name" value="DnaJ_C"/>
    <property type="match status" value="1"/>
</dbReference>
<evidence type="ECO:0000256" key="3">
    <source>
        <dbReference type="ARBA" id="ARBA00022771"/>
    </source>
</evidence>
<feature type="domain" description="CR-type" evidence="7">
    <location>
        <begin position="100"/>
        <end position="182"/>
    </location>
</feature>
<dbReference type="OMA" id="KWAECES"/>
<dbReference type="Gene3D" id="2.60.260.20">
    <property type="entry name" value="Urease metallochaperone UreE, N-terminal domain"/>
    <property type="match status" value="2"/>
</dbReference>
<evidence type="ECO:0000256" key="5">
    <source>
        <dbReference type="PROSITE-ProRule" id="PRU00546"/>
    </source>
</evidence>
<dbReference type="eggNOG" id="KOG0712">
    <property type="taxonomic scope" value="Eukaryota"/>
</dbReference>
<dbReference type="GeneID" id="17293981"/>
<dbReference type="InterPro" id="IPR036869">
    <property type="entry name" value="J_dom_sf"/>
</dbReference>
<evidence type="ECO:0000256" key="4">
    <source>
        <dbReference type="ARBA" id="ARBA00022833"/>
    </source>
</evidence>
<dbReference type="SMART" id="SM00271">
    <property type="entry name" value="DnaJ"/>
    <property type="match status" value="1"/>
</dbReference>
<evidence type="ECO:0000256" key="2">
    <source>
        <dbReference type="ARBA" id="ARBA00022737"/>
    </source>
</evidence>
<dbReference type="PaxDb" id="55529-EKX37239"/>
<evidence type="ECO:0000259" key="7">
    <source>
        <dbReference type="PROSITE" id="PS51188"/>
    </source>
</evidence>
<dbReference type="OrthoDB" id="550424at2759"/>
<reference evidence="9" key="3">
    <citation type="submission" date="2016-03" db="UniProtKB">
        <authorList>
            <consortium name="EnsemblProtists"/>
        </authorList>
    </citation>
    <scope>IDENTIFICATION</scope>
</reference>
<dbReference type="InterPro" id="IPR008971">
    <property type="entry name" value="HSP40/DnaJ_pept-bd"/>
</dbReference>
<dbReference type="GO" id="GO:0006457">
    <property type="term" value="P:protein folding"/>
    <property type="evidence" value="ECO:0007669"/>
    <property type="project" value="InterPro"/>
</dbReference>
<dbReference type="Gene3D" id="2.10.230.10">
    <property type="entry name" value="Heat shock protein DnaJ, cysteine-rich domain"/>
    <property type="match status" value="1"/>
</dbReference>
<dbReference type="GO" id="GO:0008270">
    <property type="term" value="F:zinc ion binding"/>
    <property type="evidence" value="ECO:0007669"/>
    <property type="project" value="UniProtKB-KW"/>
</dbReference>
<gene>
    <name evidence="8" type="ORF">GUITHDRAFT_59629</name>
</gene>
<evidence type="ECO:0000313" key="10">
    <source>
        <dbReference type="Proteomes" id="UP000011087"/>
    </source>
</evidence>
<keyword evidence="2" id="KW-0677">Repeat</keyword>
<protein>
    <recommendedName>
        <fullName evidence="11">J domain-containing protein</fullName>
    </recommendedName>
</protein>
<dbReference type="InterPro" id="IPR001623">
    <property type="entry name" value="DnaJ_domain"/>
</dbReference>
<accession>L1IMX1</accession>
<evidence type="ECO:0000313" key="9">
    <source>
        <dbReference type="EnsemblProtists" id="EKX37239"/>
    </source>
</evidence>
<dbReference type="Pfam" id="PF00684">
    <property type="entry name" value="DnaJ_CXXCXGXG"/>
    <property type="match status" value="1"/>
</dbReference>
<dbReference type="Proteomes" id="UP000011087">
    <property type="component" value="Unassembled WGS sequence"/>
</dbReference>
<dbReference type="KEGG" id="gtt:GUITHDRAFT_59629"/>
<dbReference type="PROSITE" id="PS00636">
    <property type="entry name" value="DNAJ_1"/>
    <property type="match status" value="1"/>
</dbReference>
<dbReference type="PROSITE" id="PS50076">
    <property type="entry name" value="DNAJ_2"/>
    <property type="match status" value="1"/>
</dbReference>
<feature type="domain" description="J" evidence="6">
    <location>
        <begin position="2"/>
        <end position="66"/>
    </location>
</feature>
<dbReference type="FunFam" id="2.10.230.10:FF:000001">
    <property type="entry name" value="DnaJ subfamily A member 2"/>
    <property type="match status" value="1"/>
</dbReference>
<reference evidence="10" key="2">
    <citation type="submission" date="2012-11" db="EMBL/GenBank/DDBJ databases">
        <authorList>
            <person name="Kuo A."/>
            <person name="Curtis B.A."/>
            <person name="Tanifuji G."/>
            <person name="Burki F."/>
            <person name="Gruber A."/>
            <person name="Irimia M."/>
            <person name="Maruyama S."/>
            <person name="Arias M.C."/>
            <person name="Ball S.G."/>
            <person name="Gile G.H."/>
            <person name="Hirakawa Y."/>
            <person name="Hopkins J.F."/>
            <person name="Rensing S.A."/>
            <person name="Schmutz J."/>
            <person name="Symeonidi A."/>
            <person name="Elias M."/>
            <person name="Eveleigh R.J."/>
            <person name="Herman E.K."/>
            <person name="Klute M.J."/>
            <person name="Nakayama T."/>
            <person name="Obornik M."/>
            <person name="Reyes-Prieto A."/>
            <person name="Armbrust E.V."/>
            <person name="Aves S.J."/>
            <person name="Beiko R.G."/>
            <person name="Coutinho P."/>
            <person name="Dacks J.B."/>
            <person name="Durnford D.G."/>
            <person name="Fast N.M."/>
            <person name="Green B.R."/>
            <person name="Grisdale C."/>
            <person name="Hempe F."/>
            <person name="Henrissat B."/>
            <person name="Hoppner M.P."/>
            <person name="Ishida K.-I."/>
            <person name="Kim E."/>
            <person name="Koreny L."/>
            <person name="Kroth P.G."/>
            <person name="Liu Y."/>
            <person name="Malik S.-B."/>
            <person name="Maier U.G."/>
            <person name="McRose D."/>
            <person name="Mock T."/>
            <person name="Neilson J.A."/>
            <person name="Onodera N.T."/>
            <person name="Poole A.M."/>
            <person name="Pritham E.J."/>
            <person name="Richards T.A."/>
            <person name="Rocap G."/>
            <person name="Roy S.W."/>
            <person name="Sarai C."/>
            <person name="Schaack S."/>
            <person name="Shirato S."/>
            <person name="Slamovits C.H."/>
            <person name="Spencer D.F."/>
            <person name="Suzuki S."/>
            <person name="Worden A.Z."/>
            <person name="Zauner S."/>
            <person name="Barry K."/>
            <person name="Bell C."/>
            <person name="Bharti A.K."/>
            <person name="Crow J.A."/>
            <person name="Grimwood J."/>
            <person name="Kramer R."/>
            <person name="Lindquist E."/>
            <person name="Lucas S."/>
            <person name="Salamov A."/>
            <person name="McFadden G.I."/>
            <person name="Lane C.E."/>
            <person name="Keeling P.J."/>
            <person name="Gray M.W."/>
            <person name="Grigoriev I.V."/>
            <person name="Archibald J.M."/>
        </authorList>
    </citation>
    <scope>NUCLEOTIDE SEQUENCE</scope>
    <source>
        <strain evidence="10">CCMP2712</strain>
    </source>
</reference>
<dbReference type="GO" id="GO:0030544">
    <property type="term" value="F:Hsp70 protein binding"/>
    <property type="evidence" value="ECO:0007669"/>
    <property type="project" value="InterPro"/>
</dbReference>
<dbReference type="GO" id="GO:0051082">
    <property type="term" value="F:unfolded protein binding"/>
    <property type="evidence" value="ECO:0007669"/>
    <property type="project" value="InterPro"/>
</dbReference>
<keyword evidence="4 5" id="KW-0862">Zinc</keyword>
<dbReference type="FunFam" id="2.60.260.20:FF:000013">
    <property type="entry name" value="DnaJ subfamily B member 11"/>
    <property type="match status" value="1"/>
</dbReference>
<evidence type="ECO:0008006" key="11">
    <source>
        <dbReference type="Google" id="ProtNLM"/>
    </source>
</evidence>
<dbReference type="SUPFAM" id="SSF49493">
    <property type="entry name" value="HSP40/DnaJ peptide-binding domain"/>
    <property type="match status" value="2"/>
</dbReference>
<dbReference type="SUPFAM" id="SSF57938">
    <property type="entry name" value="DnaJ/Hsp40 cysteine-rich domain"/>
    <property type="match status" value="1"/>
</dbReference>
<reference evidence="8 10" key="1">
    <citation type="journal article" date="2012" name="Nature">
        <title>Algal genomes reveal evolutionary mosaicism and the fate of nucleomorphs.</title>
        <authorList>
            <consortium name="DOE Joint Genome Institute"/>
            <person name="Curtis B.A."/>
            <person name="Tanifuji G."/>
            <person name="Burki F."/>
            <person name="Gruber A."/>
            <person name="Irimia M."/>
            <person name="Maruyama S."/>
            <person name="Arias M.C."/>
            <person name="Ball S.G."/>
            <person name="Gile G.H."/>
            <person name="Hirakawa Y."/>
            <person name="Hopkins J.F."/>
            <person name="Kuo A."/>
            <person name="Rensing S.A."/>
            <person name="Schmutz J."/>
            <person name="Symeonidi A."/>
            <person name="Elias M."/>
            <person name="Eveleigh R.J."/>
            <person name="Herman E.K."/>
            <person name="Klute M.J."/>
            <person name="Nakayama T."/>
            <person name="Obornik M."/>
            <person name="Reyes-Prieto A."/>
            <person name="Armbrust E.V."/>
            <person name="Aves S.J."/>
            <person name="Beiko R.G."/>
            <person name="Coutinho P."/>
            <person name="Dacks J.B."/>
            <person name="Durnford D.G."/>
            <person name="Fast N.M."/>
            <person name="Green B.R."/>
            <person name="Grisdale C.J."/>
            <person name="Hempel F."/>
            <person name="Henrissat B."/>
            <person name="Hoppner M.P."/>
            <person name="Ishida K."/>
            <person name="Kim E."/>
            <person name="Koreny L."/>
            <person name="Kroth P.G."/>
            <person name="Liu Y."/>
            <person name="Malik S.B."/>
            <person name="Maier U.G."/>
            <person name="McRose D."/>
            <person name="Mock T."/>
            <person name="Neilson J.A."/>
            <person name="Onodera N.T."/>
            <person name="Poole A.M."/>
            <person name="Pritham E.J."/>
            <person name="Richards T.A."/>
            <person name="Rocap G."/>
            <person name="Roy S.W."/>
            <person name="Sarai C."/>
            <person name="Schaack S."/>
            <person name="Shirato S."/>
            <person name="Slamovits C.H."/>
            <person name="Spencer D.F."/>
            <person name="Suzuki S."/>
            <person name="Worden A.Z."/>
            <person name="Zauner S."/>
            <person name="Barry K."/>
            <person name="Bell C."/>
            <person name="Bharti A.K."/>
            <person name="Crow J.A."/>
            <person name="Grimwood J."/>
            <person name="Kramer R."/>
            <person name="Lindquist E."/>
            <person name="Lucas S."/>
            <person name="Salamov A."/>
            <person name="McFadden G.I."/>
            <person name="Lane C.E."/>
            <person name="Keeling P.J."/>
            <person name="Gray M.W."/>
            <person name="Grigoriev I.V."/>
            <person name="Archibald J.M."/>
        </authorList>
    </citation>
    <scope>NUCLEOTIDE SEQUENCE</scope>
    <source>
        <strain evidence="8 10">CCMP2712</strain>
    </source>
</reference>
<evidence type="ECO:0000313" key="8">
    <source>
        <dbReference type="EMBL" id="EKX37239.1"/>
    </source>
</evidence>
<proteinExistence type="predicted"/>